<gene>
    <name evidence="2" type="ORF">CLV70_1232</name>
</gene>
<dbReference type="EMBL" id="PVZG01000023">
    <property type="protein sequence ID" value="PRY20534.1"/>
    <property type="molecule type" value="Genomic_DNA"/>
</dbReference>
<dbReference type="RefSeq" id="WP_106130499.1">
    <property type="nucleotide sequence ID" value="NZ_PVZG01000023.1"/>
</dbReference>
<dbReference type="Proteomes" id="UP000239209">
    <property type="component" value="Unassembled WGS sequence"/>
</dbReference>
<dbReference type="AlphaFoldDB" id="A0A2T0RH50"/>
<name>A0A2T0RH50_9ACTN</name>
<evidence type="ECO:0000313" key="3">
    <source>
        <dbReference type="Proteomes" id="UP000239209"/>
    </source>
</evidence>
<dbReference type="PRINTS" id="PR00081">
    <property type="entry name" value="GDHRDH"/>
</dbReference>
<comment type="caution">
    <text evidence="2">The sequence shown here is derived from an EMBL/GenBank/DDBJ whole genome shotgun (WGS) entry which is preliminary data.</text>
</comment>
<accession>A0A2T0RH50</accession>
<keyword evidence="3" id="KW-1185">Reference proteome</keyword>
<dbReference type="SUPFAM" id="SSF51735">
    <property type="entry name" value="NAD(P)-binding Rossmann-fold domains"/>
    <property type="match status" value="1"/>
</dbReference>
<dbReference type="Gene3D" id="3.40.50.720">
    <property type="entry name" value="NAD(P)-binding Rossmann-like Domain"/>
    <property type="match status" value="1"/>
</dbReference>
<dbReference type="InterPro" id="IPR036291">
    <property type="entry name" value="NAD(P)-bd_dom_sf"/>
</dbReference>
<reference evidence="2 3" key="1">
    <citation type="submission" date="2018-03" db="EMBL/GenBank/DDBJ databases">
        <title>Genomic Encyclopedia of Archaeal and Bacterial Type Strains, Phase II (KMG-II): from individual species to whole genera.</title>
        <authorList>
            <person name="Goeker M."/>
        </authorList>
    </citation>
    <scope>NUCLEOTIDE SEQUENCE [LARGE SCALE GENOMIC DNA]</scope>
    <source>
        <strain evidence="2 3">DSM 45348</strain>
    </source>
</reference>
<keyword evidence="1" id="KW-0560">Oxidoreductase</keyword>
<evidence type="ECO:0000256" key="1">
    <source>
        <dbReference type="ARBA" id="ARBA00023002"/>
    </source>
</evidence>
<protein>
    <submittedName>
        <fullName evidence="2">Short subunit dehydrogenase</fullName>
    </submittedName>
</protein>
<organism evidence="2 3">
    <name type="scientific">Pseudosporangium ferrugineum</name>
    <dbReference type="NCBI Taxonomy" id="439699"/>
    <lineage>
        <taxon>Bacteria</taxon>
        <taxon>Bacillati</taxon>
        <taxon>Actinomycetota</taxon>
        <taxon>Actinomycetes</taxon>
        <taxon>Micromonosporales</taxon>
        <taxon>Micromonosporaceae</taxon>
        <taxon>Pseudosporangium</taxon>
    </lineage>
</organism>
<evidence type="ECO:0000313" key="2">
    <source>
        <dbReference type="EMBL" id="PRY20534.1"/>
    </source>
</evidence>
<proteinExistence type="predicted"/>
<sequence length="286" mass="30774">MTRESLLGTTAVVTGASSGVGAAAARRLAGLGAKVVVVGRAVDRTGAVADEIGGTAFCADFSSFAEVRKLADDLLEHAPRIDILANNAGFTSARRQLTPDGHEMTMQVNYLSPFLLTALLRDALLESPAARIITTSSSLYRHGRLDLDDLGGTRGRYRQLRAYNNSKLADLAHAAELNRRLPATATATAFHPGTVRSGLDRGSRLVTVVKRYTPVRLLTNSPEEGAEPLVAIATADQADLRDVFYNRLERQHPQHPAVTDAAFGARLWQRTTEITGAPAWPRPANR</sequence>
<dbReference type="PANTHER" id="PTHR43157">
    <property type="entry name" value="PHOSPHATIDYLINOSITOL-GLYCAN BIOSYNTHESIS CLASS F PROTEIN-RELATED"/>
    <property type="match status" value="1"/>
</dbReference>
<dbReference type="InterPro" id="IPR002347">
    <property type="entry name" value="SDR_fam"/>
</dbReference>
<dbReference type="PANTHER" id="PTHR43157:SF31">
    <property type="entry name" value="PHOSPHATIDYLINOSITOL-GLYCAN BIOSYNTHESIS CLASS F PROTEIN"/>
    <property type="match status" value="1"/>
</dbReference>
<dbReference type="GO" id="GO:0016491">
    <property type="term" value="F:oxidoreductase activity"/>
    <property type="evidence" value="ECO:0007669"/>
    <property type="project" value="UniProtKB-KW"/>
</dbReference>
<dbReference type="Pfam" id="PF00106">
    <property type="entry name" value="adh_short"/>
    <property type="match status" value="1"/>
</dbReference>
<dbReference type="OrthoDB" id="4577644at2"/>